<feature type="domain" description="N-acetyltransferase" evidence="1">
    <location>
        <begin position="22"/>
        <end position="115"/>
    </location>
</feature>
<dbReference type="AlphaFoldDB" id="A0A2P8E5N5"/>
<dbReference type="InterPro" id="IPR038764">
    <property type="entry name" value="GNAT_N_AcTrfase_prd"/>
</dbReference>
<dbReference type="EMBL" id="PYGE01000005">
    <property type="protein sequence ID" value="PSL04785.1"/>
    <property type="molecule type" value="Genomic_DNA"/>
</dbReference>
<proteinExistence type="predicted"/>
<protein>
    <submittedName>
        <fullName evidence="2">Putative GNAT superfamily acetyltransferase</fullName>
    </submittedName>
</protein>
<evidence type="ECO:0000313" key="2">
    <source>
        <dbReference type="EMBL" id="PSL04785.1"/>
    </source>
</evidence>
<name>A0A2P8E5N5_9ACTN</name>
<keyword evidence="3" id="KW-1185">Reference proteome</keyword>
<dbReference type="GO" id="GO:0016747">
    <property type="term" value="F:acyltransferase activity, transferring groups other than amino-acyl groups"/>
    <property type="evidence" value="ECO:0007669"/>
    <property type="project" value="InterPro"/>
</dbReference>
<evidence type="ECO:0000259" key="1">
    <source>
        <dbReference type="Pfam" id="PF00583"/>
    </source>
</evidence>
<dbReference type="SUPFAM" id="SSF55729">
    <property type="entry name" value="Acyl-CoA N-acyltransferases (Nat)"/>
    <property type="match status" value="1"/>
</dbReference>
<dbReference type="Proteomes" id="UP000243528">
    <property type="component" value="Unassembled WGS sequence"/>
</dbReference>
<dbReference type="InterPro" id="IPR000182">
    <property type="entry name" value="GNAT_dom"/>
</dbReference>
<dbReference type="PANTHER" id="PTHR41700:SF1">
    <property type="entry name" value="N-ACETYLTRANSFERASE DOMAIN-CONTAINING PROTEIN"/>
    <property type="match status" value="1"/>
</dbReference>
<dbReference type="Pfam" id="PF00583">
    <property type="entry name" value="Acetyltransf_1"/>
    <property type="match status" value="1"/>
</dbReference>
<comment type="caution">
    <text evidence="2">The sequence shown here is derived from an EMBL/GenBank/DDBJ whole genome shotgun (WGS) entry which is preliminary data.</text>
</comment>
<reference evidence="2 3" key="1">
    <citation type="submission" date="2018-03" db="EMBL/GenBank/DDBJ databases">
        <title>Genomic Encyclopedia of Archaeal and Bacterial Type Strains, Phase II (KMG-II): from individual species to whole genera.</title>
        <authorList>
            <person name="Goeker M."/>
        </authorList>
    </citation>
    <scope>NUCLEOTIDE SEQUENCE [LARGE SCALE GENOMIC DNA]</scope>
    <source>
        <strain evidence="2 3">DSM 45211</strain>
    </source>
</reference>
<accession>A0A2P8E5N5</accession>
<evidence type="ECO:0000313" key="3">
    <source>
        <dbReference type="Proteomes" id="UP000243528"/>
    </source>
</evidence>
<sequence>MVSTGTPVAGPLTAADDLRRAAELYRRVFGYQDPSHSVNPRLLSSLAANGGSVVGAHDLAGEVIAFAYGFVGTDGEQVYHYSQAAVVDPAHQGTGLGRALKRAQRDVAVATGQMRMRWSYDPVLTRNGHFNLDVLGAVGRWFRRDLYGVPGTDRIIVDWDLDDDRRARAAAPARAYPDDAPAADDPAGWFHPHRDGDHVWVSLPSDLATAATERDRTPLDIRDELRRAVGALMADGYVAVSCVRAGERTAAYRFVPEHP</sequence>
<dbReference type="InterPro" id="IPR016181">
    <property type="entry name" value="Acyl_CoA_acyltransferase"/>
</dbReference>
<keyword evidence="2" id="KW-0808">Transferase</keyword>
<organism evidence="2 3">
    <name type="scientific">Haloactinopolyspora alba</name>
    <dbReference type="NCBI Taxonomy" id="648780"/>
    <lineage>
        <taxon>Bacteria</taxon>
        <taxon>Bacillati</taxon>
        <taxon>Actinomycetota</taxon>
        <taxon>Actinomycetes</taxon>
        <taxon>Jiangellales</taxon>
        <taxon>Jiangellaceae</taxon>
        <taxon>Haloactinopolyspora</taxon>
    </lineage>
</organism>
<gene>
    <name evidence="2" type="ORF">CLV30_105252</name>
</gene>
<dbReference type="Gene3D" id="3.40.630.30">
    <property type="match status" value="1"/>
</dbReference>
<dbReference type="OrthoDB" id="9797990at2"/>
<dbReference type="PANTHER" id="PTHR41700">
    <property type="entry name" value="GCN5-RELATED N-ACETYLTRANSFERASE"/>
    <property type="match status" value="1"/>
</dbReference>